<name>A0ABT9H4W0_9SPHN</name>
<dbReference type="Proteomes" id="UP001235664">
    <property type="component" value="Unassembled WGS sequence"/>
</dbReference>
<feature type="transmembrane region" description="Helical" evidence="5">
    <location>
        <begin position="52"/>
        <end position="73"/>
    </location>
</feature>
<protein>
    <submittedName>
        <fullName evidence="7">NnrU family protein</fullName>
    </submittedName>
</protein>
<keyword evidence="3 5" id="KW-1133">Transmembrane helix</keyword>
<gene>
    <name evidence="7" type="ORF">Q9K01_01250</name>
</gene>
<keyword evidence="2 5" id="KW-0812">Transmembrane</keyword>
<evidence type="ECO:0000256" key="1">
    <source>
        <dbReference type="ARBA" id="ARBA00004141"/>
    </source>
</evidence>
<feature type="domain" description="NnrU" evidence="6">
    <location>
        <begin position="22"/>
        <end position="231"/>
    </location>
</feature>
<accession>A0ABT9H4W0</accession>
<evidence type="ECO:0000256" key="3">
    <source>
        <dbReference type="ARBA" id="ARBA00022989"/>
    </source>
</evidence>
<evidence type="ECO:0000313" key="7">
    <source>
        <dbReference type="EMBL" id="MDP4538253.1"/>
    </source>
</evidence>
<feature type="transmembrane region" description="Helical" evidence="5">
    <location>
        <begin position="210"/>
        <end position="238"/>
    </location>
</feature>
<comment type="caution">
    <text evidence="7">The sequence shown here is derived from an EMBL/GenBank/DDBJ whole genome shotgun (WGS) entry which is preliminary data.</text>
</comment>
<dbReference type="EMBL" id="JAVAIL010000001">
    <property type="protein sequence ID" value="MDP4538253.1"/>
    <property type="molecule type" value="Genomic_DNA"/>
</dbReference>
<feature type="transmembrane region" description="Helical" evidence="5">
    <location>
        <begin position="20"/>
        <end position="40"/>
    </location>
</feature>
<keyword evidence="8" id="KW-1185">Reference proteome</keyword>
<dbReference type="Pfam" id="PF07298">
    <property type="entry name" value="NnrU"/>
    <property type="match status" value="1"/>
</dbReference>
<proteinExistence type="predicted"/>
<evidence type="ECO:0000259" key="6">
    <source>
        <dbReference type="Pfam" id="PF07298"/>
    </source>
</evidence>
<evidence type="ECO:0000256" key="5">
    <source>
        <dbReference type="SAM" id="Phobius"/>
    </source>
</evidence>
<evidence type="ECO:0000256" key="4">
    <source>
        <dbReference type="ARBA" id="ARBA00023136"/>
    </source>
</evidence>
<comment type="subcellular location">
    <subcellularLocation>
        <location evidence="1">Membrane</location>
        <topology evidence="1">Multi-pass membrane protein</topology>
    </subcellularLocation>
</comment>
<organism evidence="7 8">
    <name type="scientific">Qipengyuania benthica</name>
    <dbReference type="NCBI Taxonomy" id="3067651"/>
    <lineage>
        <taxon>Bacteria</taxon>
        <taxon>Pseudomonadati</taxon>
        <taxon>Pseudomonadota</taxon>
        <taxon>Alphaproteobacteria</taxon>
        <taxon>Sphingomonadales</taxon>
        <taxon>Erythrobacteraceae</taxon>
        <taxon>Qipengyuania</taxon>
    </lineage>
</organism>
<dbReference type="Gene3D" id="1.20.120.1630">
    <property type="match status" value="1"/>
</dbReference>
<dbReference type="RefSeq" id="WP_305928396.1">
    <property type="nucleotide sequence ID" value="NZ_JAVAIL010000001.1"/>
</dbReference>
<dbReference type="InterPro" id="IPR009915">
    <property type="entry name" value="NnrU_dom"/>
</dbReference>
<evidence type="ECO:0000313" key="8">
    <source>
        <dbReference type="Proteomes" id="UP001235664"/>
    </source>
</evidence>
<feature type="transmembrane region" description="Helical" evidence="5">
    <location>
        <begin position="126"/>
        <end position="146"/>
    </location>
</feature>
<feature type="transmembrane region" description="Helical" evidence="5">
    <location>
        <begin position="152"/>
        <end position="173"/>
    </location>
</feature>
<feature type="transmembrane region" description="Helical" evidence="5">
    <location>
        <begin position="85"/>
        <end position="105"/>
    </location>
</feature>
<evidence type="ECO:0000256" key="2">
    <source>
        <dbReference type="ARBA" id="ARBA00022692"/>
    </source>
</evidence>
<sequence length="239" mass="26092">MAGELVLHGAASEPLDPALLSLIAASLAFVGFHLVMSHPLRPWLARLGQGGFMLVYNLVIIAAFVWMIIAFRAAPTGDLGGSGELGWLLASALTLPALVLFLGSLTPRNPSMPSPGAEAAARAGPGGVFIVTRHPMMWGFALWAIAHLILWWSWRTTILGFAILVMALLGSHLQDRKKRRLMGEAWLQWEAQTSYWPRWSRLGAAGWRGWLAALLAWAVLTWVHLPLAGIPAGIWRWIG</sequence>
<reference evidence="7 8" key="1">
    <citation type="submission" date="2023-08" db="EMBL/GenBank/DDBJ databases">
        <title>genomic of DY56.</title>
        <authorList>
            <person name="Wang Y."/>
        </authorList>
    </citation>
    <scope>NUCLEOTIDE SEQUENCE [LARGE SCALE GENOMIC DNA]</scope>
    <source>
        <strain evidence="7 8">DY56-A-20</strain>
    </source>
</reference>
<keyword evidence="4 5" id="KW-0472">Membrane</keyword>